<dbReference type="Proteomes" id="UP001177021">
    <property type="component" value="Unassembled WGS sequence"/>
</dbReference>
<organism evidence="1 2">
    <name type="scientific">Trifolium pratense</name>
    <name type="common">Red clover</name>
    <dbReference type="NCBI Taxonomy" id="57577"/>
    <lineage>
        <taxon>Eukaryota</taxon>
        <taxon>Viridiplantae</taxon>
        <taxon>Streptophyta</taxon>
        <taxon>Embryophyta</taxon>
        <taxon>Tracheophyta</taxon>
        <taxon>Spermatophyta</taxon>
        <taxon>Magnoliopsida</taxon>
        <taxon>eudicotyledons</taxon>
        <taxon>Gunneridae</taxon>
        <taxon>Pentapetalae</taxon>
        <taxon>rosids</taxon>
        <taxon>fabids</taxon>
        <taxon>Fabales</taxon>
        <taxon>Fabaceae</taxon>
        <taxon>Papilionoideae</taxon>
        <taxon>50 kb inversion clade</taxon>
        <taxon>NPAAA clade</taxon>
        <taxon>Hologalegina</taxon>
        <taxon>IRL clade</taxon>
        <taxon>Trifolieae</taxon>
        <taxon>Trifolium</taxon>
    </lineage>
</organism>
<keyword evidence="2" id="KW-1185">Reference proteome</keyword>
<sequence length="179" mass="20093">MQANSHATQTSILIMTTALETGVISTSTSLNEVAKLFGQFFGLLFAIIGFASMSTSKKKSLLMMALVFMVALYYLVLVLMIIMLQFQINNFLPFMVLIILLGSVVSFLALMIISPMIAWIDLGLWILIFALMCYKNRKELYRMIPKKIKNFIESSSGNDNIDISTHNLEIIPKIESLPV</sequence>
<reference evidence="1" key="1">
    <citation type="submission" date="2023-10" db="EMBL/GenBank/DDBJ databases">
        <authorList>
            <person name="Rodriguez Cubillos JULIANA M."/>
            <person name="De Vega J."/>
        </authorList>
    </citation>
    <scope>NUCLEOTIDE SEQUENCE</scope>
</reference>
<gene>
    <name evidence="1" type="ORF">MILVUS5_LOCUS33505</name>
</gene>
<dbReference type="EMBL" id="CASHSV030000615">
    <property type="protein sequence ID" value="CAJ2669262.1"/>
    <property type="molecule type" value="Genomic_DNA"/>
</dbReference>
<evidence type="ECO:0000313" key="1">
    <source>
        <dbReference type="EMBL" id="CAJ2669262.1"/>
    </source>
</evidence>
<name>A0ACB0LIB8_TRIPR</name>
<comment type="caution">
    <text evidence="1">The sequence shown here is derived from an EMBL/GenBank/DDBJ whole genome shotgun (WGS) entry which is preliminary data.</text>
</comment>
<accession>A0ACB0LIB8</accession>
<protein>
    <submittedName>
        <fullName evidence="1">Uncharacterized protein</fullName>
    </submittedName>
</protein>
<evidence type="ECO:0000313" key="2">
    <source>
        <dbReference type="Proteomes" id="UP001177021"/>
    </source>
</evidence>
<proteinExistence type="predicted"/>